<reference evidence="2" key="1">
    <citation type="journal article" date="2009" name="Proc. Natl. Acad. Sci. U.S.A.">
        <title>Eukaryote-to-eukaryote gene transfer events revealed by the genome sequence of the wine yeast Saccharomyces cerevisiae EC1118.</title>
        <authorList>
            <person name="Novo M."/>
            <person name="Bigey F."/>
            <person name="Beyne E."/>
            <person name="Galeote V."/>
            <person name="Gavory F."/>
            <person name="Mallet S."/>
            <person name="Cambot B."/>
            <person name="Legras J.L."/>
            <person name="Wincker P."/>
            <person name="Casaregola S."/>
            <person name="Dequin S."/>
        </authorList>
    </citation>
    <scope>NUCLEOTIDE SEQUENCE [LARGE SCALE GENOMIC DNA]</scope>
    <source>
        <strain evidence="2">Lalvin EC1118</strain>
        <strain>Lalvin EC1118 / Prise de mousse</strain>
    </source>
</reference>
<organism evidence="2">
    <name type="scientific">Saccharomyces cerevisiae (strain Lalvin EC1118 / Prise de mousse)</name>
    <name type="common">Baker's yeast</name>
    <dbReference type="NCBI Taxonomy" id="643680"/>
    <lineage>
        <taxon>Eukaryota</taxon>
        <taxon>Fungi</taxon>
        <taxon>Dikarya</taxon>
        <taxon>Ascomycota</taxon>
        <taxon>Saccharomycotina</taxon>
        <taxon>Saccharomycetes</taxon>
        <taxon>Saccharomycetales</taxon>
        <taxon>Saccharomycetaceae</taxon>
        <taxon>Saccharomyces</taxon>
    </lineage>
</organism>
<accession>C8ZE64</accession>
<feature type="transmembrane region" description="Helical" evidence="1">
    <location>
        <begin position="21"/>
        <end position="39"/>
    </location>
</feature>
<protein>
    <submittedName>
        <fullName evidence="2">EC1118_1L7_3466p</fullName>
    </submittedName>
</protein>
<proteinExistence type="predicted"/>
<dbReference type="HOGENOM" id="CLU_1983302_0_0_1"/>
<keyword evidence="1" id="KW-0472">Membrane</keyword>
<dbReference type="EMBL" id="FN393080">
    <property type="protein sequence ID" value="CAY81680.1"/>
    <property type="molecule type" value="Genomic_DNA"/>
</dbReference>
<keyword evidence="1" id="KW-1133">Transmembrane helix</keyword>
<dbReference type="AlphaFoldDB" id="C8ZE64"/>
<feature type="transmembrane region" description="Helical" evidence="1">
    <location>
        <begin position="45"/>
        <end position="70"/>
    </location>
</feature>
<evidence type="ECO:0000256" key="1">
    <source>
        <dbReference type="SAM" id="Phobius"/>
    </source>
</evidence>
<evidence type="ECO:0000313" key="2">
    <source>
        <dbReference type="EMBL" id="CAY81680.1"/>
    </source>
</evidence>
<keyword evidence="1" id="KW-0812">Transmembrane</keyword>
<gene>
    <name evidence="2" type="ORF">EC1118_1L7_3466g</name>
</gene>
<sequence length="126" mass="14461">MSPQTFCILLIFSLSLEKTSLIVWNIFVNLRLGVFLLLLRIFSSVFLSVTFLGLFRTLLPVGRICFLLLLKADRFLTSSRDPYSRFLPSSRIPKKSFHSPCTDFSILPMSIIVPFSSEYLLVHVQQ</sequence>
<name>C8ZE64_YEAS8</name>